<reference evidence="5" key="1">
    <citation type="submission" date="2017-01" db="EMBL/GenBank/DDBJ databases">
        <authorList>
            <person name="Wang Y."/>
            <person name="White M."/>
            <person name="Kvist S."/>
            <person name="Moncalvo J.-M."/>
        </authorList>
    </citation>
    <scope>NUCLEOTIDE SEQUENCE [LARGE SCALE GENOMIC DNA]</scope>
    <source>
        <strain evidence="5">COL-18-3</strain>
    </source>
</reference>
<evidence type="ECO:0000256" key="1">
    <source>
        <dbReference type="ARBA" id="ARBA00022441"/>
    </source>
</evidence>
<evidence type="ECO:0000256" key="2">
    <source>
        <dbReference type="ARBA" id="ARBA00022737"/>
    </source>
</evidence>
<sequence length="382" mass="41846">MGVSSFSVRSEVDEPKVKEPSSWTQKMTKLSLPRSRLAAASAGNKVVFAGGILDNMKSTKLVDIYNTESSQWSTAGLVEARSEIGVGSFLNARYAIFAGGVNDNSKESDAIDIYDGVKDEWLSFKLRYPRINPRVLDLGDSIAIYGGIKLTPPYISDKIEYIIQDENKFIIDGEETIEMDRLSFGVGISNPVKKMAVVVGGYQNNSPEDKHSDFQPSNYTVFLKETVAQTISVSLSNGEPLPAPRWRINGAFAFGNYVFGGGESYDADNNVQLEKTINVLGEVRRGEYKWIDVKAELSVPRASAYAGALENYILFCGGSSLDTIDIFDTRSLKIVEENKLKMKEPREDAGYTTNNGCLMIIGGGTLKNNVLTDSVEIIDACG</sequence>
<keyword evidence="1" id="KW-0880">Kelch repeat</keyword>
<comment type="caution">
    <text evidence="4">The sequence shown here is derived from an EMBL/GenBank/DDBJ whole genome shotgun (WGS) entry which is preliminary data.</text>
</comment>
<evidence type="ECO:0000256" key="3">
    <source>
        <dbReference type="SAM" id="MobiDB-lite"/>
    </source>
</evidence>
<gene>
    <name evidence="4" type="ORF">AX774_g3040</name>
</gene>
<dbReference type="Gene3D" id="2.120.10.80">
    <property type="entry name" value="Kelch-type beta propeller"/>
    <property type="match status" value="2"/>
</dbReference>
<evidence type="ECO:0000313" key="4">
    <source>
        <dbReference type="EMBL" id="OMH83454.1"/>
    </source>
</evidence>
<feature type="region of interest" description="Disordered" evidence="3">
    <location>
        <begin position="1"/>
        <end position="20"/>
    </location>
</feature>
<dbReference type="AlphaFoldDB" id="A0A1R1PR72"/>
<dbReference type="OrthoDB" id="432528at2759"/>
<protein>
    <submittedName>
        <fullName evidence="4">Actin-binding protein IPP</fullName>
    </submittedName>
</protein>
<organism evidence="4 5">
    <name type="scientific">Zancudomyces culisetae</name>
    <name type="common">Gut fungus</name>
    <name type="synonym">Smittium culisetae</name>
    <dbReference type="NCBI Taxonomy" id="1213189"/>
    <lineage>
        <taxon>Eukaryota</taxon>
        <taxon>Fungi</taxon>
        <taxon>Fungi incertae sedis</taxon>
        <taxon>Zoopagomycota</taxon>
        <taxon>Kickxellomycotina</taxon>
        <taxon>Harpellomycetes</taxon>
        <taxon>Harpellales</taxon>
        <taxon>Legeriomycetaceae</taxon>
        <taxon>Zancudomyces</taxon>
    </lineage>
</organism>
<dbReference type="InterPro" id="IPR015915">
    <property type="entry name" value="Kelch-typ_b-propeller"/>
</dbReference>
<keyword evidence="5" id="KW-1185">Reference proteome</keyword>
<dbReference type="SUPFAM" id="SSF50965">
    <property type="entry name" value="Galactose oxidase, central domain"/>
    <property type="match status" value="1"/>
</dbReference>
<name>A0A1R1PR72_ZANCU</name>
<dbReference type="InterPro" id="IPR011043">
    <property type="entry name" value="Gal_Oxase/kelch_b-propeller"/>
</dbReference>
<keyword evidence="2" id="KW-0677">Repeat</keyword>
<dbReference type="PANTHER" id="PTHR24412:SF489">
    <property type="entry name" value="RING FINGER DOMAIN AND KELCH REPEAT-CONTAINING PROTEIN DDB_G0271372"/>
    <property type="match status" value="1"/>
</dbReference>
<dbReference type="Proteomes" id="UP000188320">
    <property type="component" value="Unassembled WGS sequence"/>
</dbReference>
<evidence type="ECO:0000313" key="5">
    <source>
        <dbReference type="Proteomes" id="UP000188320"/>
    </source>
</evidence>
<feature type="compositionally biased region" description="Basic and acidic residues" evidence="3">
    <location>
        <begin position="10"/>
        <end position="19"/>
    </location>
</feature>
<dbReference type="EMBL" id="LSSK01000405">
    <property type="protein sequence ID" value="OMH83454.1"/>
    <property type="molecule type" value="Genomic_DNA"/>
</dbReference>
<proteinExistence type="predicted"/>
<accession>A0A1R1PR72</accession>
<dbReference type="PANTHER" id="PTHR24412">
    <property type="entry name" value="KELCH PROTEIN"/>
    <property type="match status" value="1"/>
</dbReference>